<name>A0A917RJ94_9NOCA</name>
<keyword evidence="2" id="KW-0472">Membrane</keyword>
<sequence>MTAATTTLPSEAEWHRVPRDEDDPEPTRLRRTGPGIGGRALNYLRTTPVQSMATIGRSVRLTAAVVRYAVIGATRLRLPIHEVALQIWSLLKVTTLPALLMAVPIGAEVAVQVGGIMNQVGANSLAGAASGLGVVGQGAPMAAGLLMSGAAASAIASDLGARAVREEIDAMRVMGVDPVERLVMPRFLAMIAIAPVLCITIISAGVFAGLAISNHVSGVVPGSFWQSFGAFATPTDLAFSVLKAVVFAGIVVLIASLRGLEAKGGPKGVANAVNASVVLSVFCIFMTNLLISQLQTMFFPAQLA</sequence>
<evidence type="ECO:0000256" key="1">
    <source>
        <dbReference type="SAM" id="MobiDB-lite"/>
    </source>
</evidence>
<dbReference type="PANTHER" id="PTHR30188:SF4">
    <property type="entry name" value="PROTEIN TRIGALACTOSYLDIACYLGLYCEROL 1, CHLOROPLASTIC"/>
    <property type="match status" value="1"/>
</dbReference>
<dbReference type="Pfam" id="PF02405">
    <property type="entry name" value="MlaE"/>
    <property type="match status" value="1"/>
</dbReference>
<reference evidence="3" key="1">
    <citation type="journal article" date="2014" name="Int. J. Syst. Evol. Microbiol.">
        <title>Complete genome sequence of Corynebacterium casei LMG S-19264T (=DSM 44701T), isolated from a smear-ripened cheese.</title>
        <authorList>
            <consortium name="US DOE Joint Genome Institute (JGI-PGF)"/>
            <person name="Walter F."/>
            <person name="Albersmeier A."/>
            <person name="Kalinowski J."/>
            <person name="Ruckert C."/>
        </authorList>
    </citation>
    <scope>NUCLEOTIDE SEQUENCE</scope>
    <source>
        <strain evidence="3">CGMCC 4.3508</strain>
    </source>
</reference>
<feature type="transmembrane region" description="Helical" evidence="2">
    <location>
        <begin position="237"/>
        <end position="257"/>
    </location>
</feature>
<organism evidence="3 4">
    <name type="scientific">Nocardia jinanensis</name>
    <dbReference type="NCBI Taxonomy" id="382504"/>
    <lineage>
        <taxon>Bacteria</taxon>
        <taxon>Bacillati</taxon>
        <taxon>Actinomycetota</taxon>
        <taxon>Actinomycetes</taxon>
        <taxon>Mycobacteriales</taxon>
        <taxon>Nocardiaceae</taxon>
        <taxon>Nocardia</taxon>
    </lineage>
</organism>
<dbReference type="AlphaFoldDB" id="A0A917RJ94"/>
<evidence type="ECO:0000313" key="4">
    <source>
        <dbReference type="Proteomes" id="UP000638263"/>
    </source>
</evidence>
<dbReference type="EMBL" id="BMMH01000004">
    <property type="protein sequence ID" value="GGL10169.1"/>
    <property type="molecule type" value="Genomic_DNA"/>
</dbReference>
<dbReference type="GO" id="GO:0005548">
    <property type="term" value="F:phospholipid transporter activity"/>
    <property type="evidence" value="ECO:0007669"/>
    <property type="project" value="TreeGrafter"/>
</dbReference>
<protein>
    <submittedName>
        <fullName evidence="3">YrbE family protein</fullName>
    </submittedName>
</protein>
<evidence type="ECO:0000313" key="3">
    <source>
        <dbReference type="EMBL" id="GGL10169.1"/>
    </source>
</evidence>
<accession>A0A917RJ94</accession>
<keyword evidence="2" id="KW-1133">Transmembrane helix</keyword>
<keyword evidence="2" id="KW-0812">Transmembrane</keyword>
<comment type="caution">
    <text evidence="3">The sequence shown here is derived from an EMBL/GenBank/DDBJ whole genome shotgun (WGS) entry which is preliminary data.</text>
</comment>
<dbReference type="GO" id="GO:0043190">
    <property type="term" value="C:ATP-binding cassette (ABC) transporter complex"/>
    <property type="evidence" value="ECO:0007669"/>
    <property type="project" value="InterPro"/>
</dbReference>
<feature type="transmembrane region" description="Helical" evidence="2">
    <location>
        <begin position="187"/>
        <end position="212"/>
    </location>
</feature>
<dbReference type="PANTHER" id="PTHR30188">
    <property type="entry name" value="ABC TRANSPORTER PERMEASE PROTEIN-RELATED"/>
    <property type="match status" value="1"/>
</dbReference>
<dbReference type="Proteomes" id="UP000638263">
    <property type="component" value="Unassembled WGS sequence"/>
</dbReference>
<feature type="transmembrane region" description="Helical" evidence="2">
    <location>
        <begin position="269"/>
        <end position="291"/>
    </location>
</feature>
<gene>
    <name evidence="3" type="ORF">GCM10011588_25740</name>
</gene>
<feature type="region of interest" description="Disordered" evidence="1">
    <location>
        <begin position="1"/>
        <end position="36"/>
    </location>
</feature>
<proteinExistence type="predicted"/>
<keyword evidence="4" id="KW-1185">Reference proteome</keyword>
<reference evidence="3" key="2">
    <citation type="submission" date="2020-09" db="EMBL/GenBank/DDBJ databases">
        <authorList>
            <person name="Sun Q."/>
            <person name="Zhou Y."/>
        </authorList>
    </citation>
    <scope>NUCLEOTIDE SEQUENCE</scope>
    <source>
        <strain evidence="3">CGMCC 4.3508</strain>
    </source>
</reference>
<evidence type="ECO:0000256" key="2">
    <source>
        <dbReference type="SAM" id="Phobius"/>
    </source>
</evidence>
<dbReference type="InterPro" id="IPR030802">
    <property type="entry name" value="Permease_MalE"/>
</dbReference>